<proteinExistence type="predicted"/>
<dbReference type="Proteomes" id="UP001152888">
    <property type="component" value="Unassembled WGS sequence"/>
</dbReference>
<gene>
    <name evidence="2" type="ORF">ACAOBT_LOCUS25248</name>
</gene>
<feature type="transmembrane region" description="Helical" evidence="1">
    <location>
        <begin position="130"/>
        <end position="151"/>
    </location>
</feature>
<sequence length="165" mass="18636">MTGKLEIQWSPIENKFITWGAGICLYEVYSTLPESVPSSNVFKISESRYAELKTTNGNFNYTRSIDIYPKCEVDLLLAIGLTNGRVSLATFNPSPEHDIKGYVGKELGKESIQVNVFHFIIKCPMFFDKFALYPVNFLTAPSLTYLSLLMFMQKHSNLTATIITT</sequence>
<keyword evidence="1" id="KW-0812">Transmembrane</keyword>
<dbReference type="EMBL" id="CAKOFQ010007383">
    <property type="protein sequence ID" value="CAH1999922.1"/>
    <property type="molecule type" value="Genomic_DNA"/>
</dbReference>
<accession>A0A9P0PWL0</accession>
<dbReference type="AlphaFoldDB" id="A0A9P0PWL0"/>
<comment type="caution">
    <text evidence="2">The sequence shown here is derived from an EMBL/GenBank/DDBJ whole genome shotgun (WGS) entry which is preliminary data.</text>
</comment>
<evidence type="ECO:0000313" key="3">
    <source>
        <dbReference type="Proteomes" id="UP001152888"/>
    </source>
</evidence>
<keyword evidence="1" id="KW-1133">Transmembrane helix</keyword>
<keyword evidence="1" id="KW-0472">Membrane</keyword>
<name>A0A9P0PWL0_ACAOB</name>
<keyword evidence="3" id="KW-1185">Reference proteome</keyword>
<evidence type="ECO:0000256" key="1">
    <source>
        <dbReference type="SAM" id="Phobius"/>
    </source>
</evidence>
<evidence type="ECO:0000313" key="2">
    <source>
        <dbReference type="EMBL" id="CAH1999922.1"/>
    </source>
</evidence>
<organism evidence="2 3">
    <name type="scientific">Acanthoscelides obtectus</name>
    <name type="common">Bean weevil</name>
    <name type="synonym">Bruchus obtectus</name>
    <dbReference type="NCBI Taxonomy" id="200917"/>
    <lineage>
        <taxon>Eukaryota</taxon>
        <taxon>Metazoa</taxon>
        <taxon>Ecdysozoa</taxon>
        <taxon>Arthropoda</taxon>
        <taxon>Hexapoda</taxon>
        <taxon>Insecta</taxon>
        <taxon>Pterygota</taxon>
        <taxon>Neoptera</taxon>
        <taxon>Endopterygota</taxon>
        <taxon>Coleoptera</taxon>
        <taxon>Polyphaga</taxon>
        <taxon>Cucujiformia</taxon>
        <taxon>Chrysomeloidea</taxon>
        <taxon>Chrysomelidae</taxon>
        <taxon>Bruchinae</taxon>
        <taxon>Bruchini</taxon>
        <taxon>Acanthoscelides</taxon>
    </lineage>
</organism>
<reference evidence="2" key="1">
    <citation type="submission" date="2022-03" db="EMBL/GenBank/DDBJ databases">
        <authorList>
            <person name="Sayadi A."/>
        </authorList>
    </citation>
    <scope>NUCLEOTIDE SEQUENCE</scope>
</reference>
<dbReference type="OrthoDB" id="341486at2759"/>
<protein>
    <submittedName>
        <fullName evidence="2">Uncharacterized protein</fullName>
    </submittedName>
</protein>